<name>A0ABW2C3V8_9PSEU</name>
<feature type="domain" description="Major facilitator superfamily (MFS) profile" evidence="7">
    <location>
        <begin position="81"/>
        <end position="474"/>
    </location>
</feature>
<evidence type="ECO:0000256" key="1">
    <source>
        <dbReference type="ARBA" id="ARBA00004651"/>
    </source>
</evidence>
<dbReference type="Pfam" id="PF07690">
    <property type="entry name" value="MFS_1"/>
    <property type="match status" value="2"/>
</dbReference>
<dbReference type="PROSITE" id="PS50850">
    <property type="entry name" value="MFS"/>
    <property type="match status" value="1"/>
</dbReference>
<feature type="transmembrane region" description="Helical" evidence="6">
    <location>
        <begin position="175"/>
        <end position="198"/>
    </location>
</feature>
<comment type="caution">
    <text evidence="8">The sequence shown here is derived from an EMBL/GenBank/DDBJ whole genome shotgun (WGS) entry which is preliminary data.</text>
</comment>
<keyword evidence="9" id="KW-1185">Reference proteome</keyword>
<dbReference type="RefSeq" id="WP_345390854.1">
    <property type="nucleotide sequence ID" value="NZ_BAABLA010000005.1"/>
</dbReference>
<dbReference type="PANTHER" id="PTHR23528:SF1">
    <property type="entry name" value="MAJOR FACILITATOR SUPERFAMILY (MFS) PROFILE DOMAIN-CONTAINING PROTEIN"/>
    <property type="match status" value="1"/>
</dbReference>
<evidence type="ECO:0000256" key="2">
    <source>
        <dbReference type="ARBA" id="ARBA00022692"/>
    </source>
</evidence>
<dbReference type="InterPro" id="IPR020846">
    <property type="entry name" value="MFS_dom"/>
</dbReference>
<dbReference type="PANTHER" id="PTHR23528">
    <property type="match status" value="1"/>
</dbReference>
<feature type="compositionally biased region" description="Basic residues" evidence="5">
    <location>
        <begin position="7"/>
        <end position="23"/>
    </location>
</feature>
<keyword evidence="2 6" id="KW-0812">Transmembrane</keyword>
<feature type="transmembrane region" description="Helical" evidence="6">
    <location>
        <begin position="378"/>
        <end position="400"/>
    </location>
</feature>
<evidence type="ECO:0000256" key="4">
    <source>
        <dbReference type="ARBA" id="ARBA00023136"/>
    </source>
</evidence>
<dbReference type="Gene3D" id="1.20.1250.20">
    <property type="entry name" value="MFS general substrate transporter like domains"/>
    <property type="match status" value="2"/>
</dbReference>
<feature type="transmembrane region" description="Helical" evidence="6">
    <location>
        <begin position="219"/>
        <end position="235"/>
    </location>
</feature>
<evidence type="ECO:0000313" key="8">
    <source>
        <dbReference type="EMBL" id="MFC6868709.1"/>
    </source>
</evidence>
<dbReference type="SUPFAM" id="SSF103473">
    <property type="entry name" value="MFS general substrate transporter"/>
    <property type="match status" value="1"/>
</dbReference>
<feature type="transmembrane region" description="Helical" evidence="6">
    <location>
        <begin position="354"/>
        <end position="372"/>
    </location>
</feature>
<evidence type="ECO:0000256" key="5">
    <source>
        <dbReference type="SAM" id="MobiDB-lite"/>
    </source>
</evidence>
<evidence type="ECO:0000259" key="7">
    <source>
        <dbReference type="PROSITE" id="PS50850"/>
    </source>
</evidence>
<dbReference type="InterPro" id="IPR036259">
    <property type="entry name" value="MFS_trans_sf"/>
</dbReference>
<evidence type="ECO:0000256" key="6">
    <source>
        <dbReference type="SAM" id="Phobius"/>
    </source>
</evidence>
<comment type="subcellular location">
    <subcellularLocation>
        <location evidence="1">Cell membrane</location>
        <topology evidence="1">Multi-pass membrane protein</topology>
    </subcellularLocation>
</comment>
<feature type="transmembrane region" description="Helical" evidence="6">
    <location>
        <begin position="412"/>
        <end position="432"/>
    </location>
</feature>
<proteinExistence type="predicted"/>
<feature type="transmembrane region" description="Helical" evidence="6">
    <location>
        <begin position="81"/>
        <end position="102"/>
    </location>
</feature>
<dbReference type="InterPro" id="IPR011701">
    <property type="entry name" value="MFS"/>
</dbReference>
<dbReference type="Proteomes" id="UP001596337">
    <property type="component" value="Unassembled WGS sequence"/>
</dbReference>
<evidence type="ECO:0000313" key="9">
    <source>
        <dbReference type="Proteomes" id="UP001596337"/>
    </source>
</evidence>
<feature type="transmembrane region" description="Helical" evidence="6">
    <location>
        <begin position="114"/>
        <end position="137"/>
    </location>
</feature>
<reference evidence="9" key="1">
    <citation type="journal article" date="2019" name="Int. J. Syst. Evol. Microbiol.">
        <title>The Global Catalogue of Microorganisms (GCM) 10K type strain sequencing project: providing services to taxonomists for standard genome sequencing and annotation.</title>
        <authorList>
            <consortium name="The Broad Institute Genomics Platform"/>
            <consortium name="The Broad Institute Genome Sequencing Center for Infectious Disease"/>
            <person name="Wu L."/>
            <person name="Ma J."/>
        </authorList>
    </citation>
    <scope>NUCLEOTIDE SEQUENCE [LARGE SCALE GENOMIC DNA]</scope>
    <source>
        <strain evidence="9">KCTC 32255</strain>
    </source>
</reference>
<dbReference type="EMBL" id="JBHSXX010000001">
    <property type="protein sequence ID" value="MFC6868709.1"/>
    <property type="molecule type" value="Genomic_DNA"/>
</dbReference>
<protein>
    <submittedName>
        <fullName evidence="8">MFS transporter</fullName>
    </submittedName>
</protein>
<feature type="transmembrane region" description="Helical" evidence="6">
    <location>
        <begin position="149"/>
        <end position="169"/>
    </location>
</feature>
<organism evidence="8 9">
    <name type="scientific">Haloechinothrix salitolerans</name>
    <dbReference type="NCBI Taxonomy" id="926830"/>
    <lineage>
        <taxon>Bacteria</taxon>
        <taxon>Bacillati</taxon>
        <taxon>Actinomycetota</taxon>
        <taxon>Actinomycetes</taxon>
        <taxon>Pseudonocardiales</taxon>
        <taxon>Pseudonocardiaceae</taxon>
        <taxon>Haloechinothrix</taxon>
    </lineage>
</organism>
<feature type="transmembrane region" description="Helical" evidence="6">
    <location>
        <begin position="328"/>
        <end position="347"/>
    </location>
</feature>
<feature type="transmembrane region" description="Helical" evidence="6">
    <location>
        <begin position="452"/>
        <end position="471"/>
    </location>
</feature>
<keyword evidence="4 6" id="KW-0472">Membrane</keyword>
<evidence type="ECO:0000256" key="3">
    <source>
        <dbReference type="ARBA" id="ARBA00022989"/>
    </source>
</evidence>
<sequence length="474" mass="50011">MDGVRGGARRGQRTAGCRKHRRHGERDRPRQHALRGRTDTPPTQGRAPHRRKEAGMAAEEAHRNARSSVSHRALRWNERTFLFALGSPAFGMALAYTLVTTYGPVLIHELSGPAVTGLIIGGEGLFSLFVPVLAGGVSDQLSRRVGGRLTILLSGGVVAIAALVVMPLAAGTLTLLAVALAVFFIGYFAYYTPYYALYPDLVPREFRGRSLGFQGSMRSAGLLLGISGGGFLLSFAQPLPFLVGAAAITLFTAGLWLALRSKPWASPSPQAQHTSIAGGLGVLARDGRIRAWFFANACWEGSVAALRTFVVLYFTIGLGFSLNQSSTALALVGGAAILAAPLSGTLADRYGHRRTMRFGLFAFAIGLLPAVLTTNTAFVAAIVPVAFAAVILMTLPYSLLMGLLPQLSEHGTGAGVFGLSRGLGVLIGPLLAGLAVKFTSSLPVLAFEETKGYSSIFVVAGVLLAISIPLLRRT</sequence>
<feature type="transmembrane region" description="Helical" evidence="6">
    <location>
        <begin position="241"/>
        <end position="259"/>
    </location>
</feature>
<feature type="transmembrane region" description="Helical" evidence="6">
    <location>
        <begin position="293"/>
        <end position="316"/>
    </location>
</feature>
<accession>A0ABW2C3V8</accession>
<gene>
    <name evidence="8" type="ORF">ACFQGD_16330</name>
</gene>
<feature type="region of interest" description="Disordered" evidence="5">
    <location>
        <begin position="1"/>
        <end position="68"/>
    </location>
</feature>
<keyword evidence="3 6" id="KW-1133">Transmembrane helix</keyword>